<reference evidence="7 8" key="1">
    <citation type="submission" date="2023-02" db="EMBL/GenBank/DDBJ databases">
        <title>Novel Oscillospiraceae bacterial genomes.</title>
        <authorList>
            <person name="Srinivasan S."/>
            <person name="Austin M.N."/>
            <person name="Fiedler T.L."/>
            <person name="Strenk S.M."/>
            <person name="Agnew K.J."/>
            <person name="Nagana Gowda G.A."/>
            <person name="Raftery D."/>
            <person name="Beamer M.A."/>
            <person name="Achilles S.L."/>
            <person name="Wiesenfeld H.C."/>
            <person name="Fredricks D.N."/>
            <person name="Hillier S.L."/>
        </authorList>
    </citation>
    <scope>NUCLEOTIDE SEQUENCE [LARGE SCALE GENOMIC DNA]</scope>
    <source>
        <strain evidence="7 8">CHIC02 1186E3-8</strain>
    </source>
</reference>
<feature type="binding site" evidence="6">
    <location>
        <position position="109"/>
    </location>
    <ligand>
        <name>S-adenosyl-L-methionine</name>
        <dbReference type="ChEBI" id="CHEBI:59789"/>
    </ligand>
</feature>
<feature type="binding site" evidence="6">
    <location>
        <position position="88"/>
    </location>
    <ligand>
        <name>S-adenosyl-L-methionine</name>
        <dbReference type="ChEBI" id="CHEBI:59789"/>
    </ligand>
</feature>
<sequence>MNEAEGRLLHVPVLLQEVLQNLPTPLNTVIDLTLGLGGHSSAILAAMPPSSRLIGMDKDQSALDYAGKLLYPQAEAAGVELTLVKNDFAALGQWAAAQPSLQAQFILADIGVSSPQIDLPERGFSYRLAGPLDMRMDQSRGQSAAEVLATLTYEQLADIIHLYGEERYSRRIAAKIVAYREKRAITDTLTLADIVRSAVPKAALKEKQDPARRTFQALRIYVNDELTALQEMLQAAVNLLAPGGRLAVISFHSLEDRIVKRQFHAFAHPCTCLPDLPCCCGRQPAGRVLTPKPLTASAAECEANFRAHSAKLRIFEKM</sequence>
<evidence type="ECO:0000256" key="3">
    <source>
        <dbReference type="ARBA" id="ARBA00022603"/>
    </source>
</evidence>
<dbReference type="SUPFAM" id="SSF53335">
    <property type="entry name" value="S-adenosyl-L-methionine-dependent methyltransferases"/>
    <property type="match status" value="1"/>
</dbReference>
<keyword evidence="3 6" id="KW-0489">Methyltransferase</keyword>
<dbReference type="PIRSF" id="PIRSF004486">
    <property type="entry name" value="MraW"/>
    <property type="match status" value="1"/>
</dbReference>
<dbReference type="PANTHER" id="PTHR11265">
    <property type="entry name" value="S-ADENOSYL-METHYLTRANSFERASE MRAW"/>
    <property type="match status" value="1"/>
</dbReference>
<evidence type="ECO:0000256" key="5">
    <source>
        <dbReference type="ARBA" id="ARBA00022691"/>
    </source>
</evidence>
<evidence type="ECO:0000256" key="1">
    <source>
        <dbReference type="ARBA" id="ARBA00010396"/>
    </source>
</evidence>
<dbReference type="EMBL" id="CP118868">
    <property type="protein sequence ID" value="WEG35906.1"/>
    <property type="molecule type" value="Genomic_DNA"/>
</dbReference>
<dbReference type="PANTHER" id="PTHR11265:SF0">
    <property type="entry name" value="12S RRNA N4-METHYLCYTIDINE METHYLTRANSFERASE"/>
    <property type="match status" value="1"/>
</dbReference>
<gene>
    <name evidence="6 7" type="primary">rsmH</name>
    <name evidence="7" type="ORF">PYS61_01695</name>
</gene>
<name>A0ABY8C5D6_9FIRM</name>
<protein>
    <recommendedName>
        <fullName evidence="6">Ribosomal RNA small subunit methyltransferase H</fullName>
        <ecNumber evidence="6">2.1.1.199</ecNumber>
    </recommendedName>
    <alternativeName>
        <fullName evidence="6">16S rRNA m(4)C1402 methyltransferase</fullName>
    </alternativeName>
    <alternativeName>
        <fullName evidence="6">rRNA (cytosine-N(4)-)-methyltransferase RsmH</fullName>
    </alternativeName>
</protein>
<dbReference type="SUPFAM" id="SSF81799">
    <property type="entry name" value="Putative methyltransferase TM0872, insert domain"/>
    <property type="match status" value="1"/>
</dbReference>
<feature type="binding site" evidence="6">
    <location>
        <position position="116"/>
    </location>
    <ligand>
        <name>S-adenosyl-L-methionine</name>
        <dbReference type="ChEBI" id="CHEBI:59789"/>
    </ligand>
</feature>
<evidence type="ECO:0000313" key="7">
    <source>
        <dbReference type="EMBL" id="WEG35906.1"/>
    </source>
</evidence>
<feature type="binding site" evidence="6">
    <location>
        <position position="57"/>
    </location>
    <ligand>
        <name>S-adenosyl-L-methionine</name>
        <dbReference type="ChEBI" id="CHEBI:59789"/>
    </ligand>
</feature>
<keyword evidence="8" id="KW-1185">Reference proteome</keyword>
<evidence type="ECO:0000313" key="8">
    <source>
        <dbReference type="Proteomes" id="UP001220478"/>
    </source>
</evidence>
<dbReference type="InterPro" id="IPR023397">
    <property type="entry name" value="SAM-dep_MeTrfase_MraW_recog"/>
</dbReference>
<dbReference type="HAMAP" id="MF_01007">
    <property type="entry name" value="16SrRNA_methyltr_H"/>
    <property type="match status" value="1"/>
</dbReference>
<dbReference type="NCBIfam" id="TIGR00006">
    <property type="entry name" value="16S rRNA (cytosine(1402)-N(4))-methyltransferase RsmH"/>
    <property type="match status" value="1"/>
</dbReference>
<dbReference type="Pfam" id="PF01795">
    <property type="entry name" value="Methyltransf_5"/>
    <property type="match status" value="1"/>
</dbReference>
<accession>A0ABY8C5D6</accession>
<dbReference type="GO" id="GO:0008168">
    <property type="term" value="F:methyltransferase activity"/>
    <property type="evidence" value="ECO:0007669"/>
    <property type="project" value="UniProtKB-KW"/>
</dbReference>
<dbReference type="InterPro" id="IPR029063">
    <property type="entry name" value="SAM-dependent_MTases_sf"/>
</dbReference>
<evidence type="ECO:0000256" key="4">
    <source>
        <dbReference type="ARBA" id="ARBA00022679"/>
    </source>
</evidence>
<dbReference type="GO" id="GO:0032259">
    <property type="term" value="P:methylation"/>
    <property type="evidence" value="ECO:0007669"/>
    <property type="project" value="UniProtKB-KW"/>
</dbReference>
<evidence type="ECO:0000256" key="6">
    <source>
        <dbReference type="HAMAP-Rule" id="MF_01007"/>
    </source>
</evidence>
<evidence type="ECO:0000256" key="2">
    <source>
        <dbReference type="ARBA" id="ARBA00022552"/>
    </source>
</evidence>
<comment type="function">
    <text evidence="6">Specifically methylates the N4 position of cytidine in position 1402 (C1402) of 16S rRNA.</text>
</comment>
<proteinExistence type="inferred from homology"/>
<keyword evidence="5 6" id="KW-0949">S-adenosyl-L-methionine</keyword>
<dbReference type="EC" id="2.1.1.199" evidence="6"/>
<keyword evidence="6" id="KW-0963">Cytoplasm</keyword>
<dbReference type="RefSeq" id="WP_315571962.1">
    <property type="nucleotide sequence ID" value="NZ_CP118868.1"/>
</dbReference>
<dbReference type="Gene3D" id="3.40.50.150">
    <property type="entry name" value="Vaccinia Virus protein VP39"/>
    <property type="match status" value="1"/>
</dbReference>
<comment type="similarity">
    <text evidence="1 6">Belongs to the methyltransferase superfamily. RsmH family.</text>
</comment>
<dbReference type="Proteomes" id="UP001220478">
    <property type="component" value="Chromosome"/>
</dbReference>
<comment type="catalytic activity">
    <reaction evidence="6">
        <text>cytidine(1402) in 16S rRNA + S-adenosyl-L-methionine = N(4)-methylcytidine(1402) in 16S rRNA + S-adenosyl-L-homocysteine + H(+)</text>
        <dbReference type="Rhea" id="RHEA:42928"/>
        <dbReference type="Rhea" id="RHEA-COMP:10286"/>
        <dbReference type="Rhea" id="RHEA-COMP:10287"/>
        <dbReference type="ChEBI" id="CHEBI:15378"/>
        <dbReference type="ChEBI" id="CHEBI:57856"/>
        <dbReference type="ChEBI" id="CHEBI:59789"/>
        <dbReference type="ChEBI" id="CHEBI:74506"/>
        <dbReference type="ChEBI" id="CHEBI:82748"/>
        <dbReference type="EC" id="2.1.1.199"/>
    </reaction>
</comment>
<keyword evidence="2 6" id="KW-0698">rRNA processing</keyword>
<keyword evidence="4 6" id="KW-0808">Transferase</keyword>
<organism evidence="7 8">
    <name type="scientific">Amygdalobacter indicium</name>
    <dbReference type="NCBI Taxonomy" id="3029272"/>
    <lineage>
        <taxon>Bacteria</taxon>
        <taxon>Bacillati</taxon>
        <taxon>Bacillota</taxon>
        <taxon>Clostridia</taxon>
        <taxon>Eubacteriales</taxon>
        <taxon>Oscillospiraceae</taxon>
        <taxon>Amygdalobacter</taxon>
    </lineage>
</organism>
<dbReference type="Gene3D" id="1.10.150.170">
    <property type="entry name" value="Putative methyltransferase TM0872, insert domain"/>
    <property type="match status" value="1"/>
</dbReference>
<feature type="binding site" evidence="6">
    <location>
        <begin position="37"/>
        <end position="39"/>
    </location>
    <ligand>
        <name>S-adenosyl-L-methionine</name>
        <dbReference type="ChEBI" id="CHEBI:59789"/>
    </ligand>
</feature>
<comment type="subcellular location">
    <subcellularLocation>
        <location evidence="6">Cytoplasm</location>
    </subcellularLocation>
</comment>
<dbReference type="InterPro" id="IPR002903">
    <property type="entry name" value="RsmH"/>
</dbReference>